<dbReference type="InterPro" id="IPR024571">
    <property type="entry name" value="ERAP1-like_C_dom"/>
</dbReference>
<dbReference type="OrthoDB" id="100605at2"/>
<keyword evidence="6 12" id="KW-0378">Hydrolase</keyword>
<dbReference type="PANTHER" id="PTHR11533:SF174">
    <property type="entry name" value="PUROMYCIN-SENSITIVE AMINOPEPTIDASE-RELATED"/>
    <property type="match status" value="1"/>
</dbReference>
<dbReference type="GO" id="GO:0016020">
    <property type="term" value="C:membrane"/>
    <property type="evidence" value="ECO:0007669"/>
    <property type="project" value="TreeGrafter"/>
</dbReference>
<evidence type="ECO:0000313" key="17">
    <source>
        <dbReference type="Proteomes" id="UP000032360"/>
    </source>
</evidence>
<accession>A0A0D8HE69</accession>
<feature type="site" description="Transition state stabilizer" evidence="11">
    <location>
        <position position="387"/>
    </location>
</feature>
<dbReference type="Pfam" id="PF17900">
    <property type="entry name" value="Peptidase_M1_N"/>
    <property type="match status" value="1"/>
</dbReference>
<dbReference type="InterPro" id="IPR001930">
    <property type="entry name" value="Peptidase_M1"/>
</dbReference>
<dbReference type="InterPro" id="IPR027268">
    <property type="entry name" value="Peptidase_M4/M1_CTD_sf"/>
</dbReference>
<dbReference type="InterPro" id="IPR042097">
    <property type="entry name" value="Aminopeptidase_N-like_N_sf"/>
</dbReference>
<dbReference type="InterPro" id="IPR045357">
    <property type="entry name" value="Aminopeptidase_N-like_N"/>
</dbReference>
<feature type="binding site" evidence="10">
    <location>
        <position position="302"/>
    </location>
    <ligand>
        <name>Zn(2+)</name>
        <dbReference type="ChEBI" id="CHEBI:29105"/>
        <note>catalytic</note>
    </ligand>
</feature>
<evidence type="ECO:0000256" key="5">
    <source>
        <dbReference type="ARBA" id="ARBA00022723"/>
    </source>
</evidence>
<dbReference type="GO" id="GO:0070006">
    <property type="term" value="F:metalloaminopeptidase activity"/>
    <property type="evidence" value="ECO:0007669"/>
    <property type="project" value="TreeGrafter"/>
</dbReference>
<feature type="active site" description="Proton acceptor" evidence="9">
    <location>
        <position position="303"/>
    </location>
</feature>
<evidence type="ECO:0000256" key="9">
    <source>
        <dbReference type="PIRSR" id="PIRSR634016-1"/>
    </source>
</evidence>
<evidence type="ECO:0000256" key="7">
    <source>
        <dbReference type="ARBA" id="ARBA00022833"/>
    </source>
</evidence>
<sequence>MTTENYRLSKTIHPLHYKLHIAPNLKDATFRGSLEIKCEAAEAFSSIRINAIELVIETATITDPSGTYNANITYDTENEMANLDLEQELPSGAFAIAMNFTGILNDRLAGFYKSTYRNDEDQIVEIATTQFEATDARRAFPCFDEPEMKAIFEISLEVEPEHIAISNGAEVSSVMLASGKKLVNFEPTIPISSYLVAFVVGPLEATTPREVRGIPIRIIHRPGWSHLTTFAVEAAAHAVEFFSDFFGIAYPASKLDLIAIPDFAFGAMENIGAVTFRESLLIVDSANASQPEKERIVDVISHEIAHMWFGDLVTMKWWNGIWLNEAFATYMETLCTDHFDPAWKKWNTFGIYRSTAQTTDSLHATRPIEYPVAHPSDCQGMFDILTYEKGGSVLRMLERYLGTEPTRAGVSSYLRKYSYANAETTDLWDALEESTHAPVRSLMDSWVFQGGFPLVTLKKEGTDLIVEQEPFSFIPGKPEGSAIGEIWSVPLTFRNLDDSDELNTYLLDTTRAKIADSSSVPTIINAKGDGYYRVAYSQELIQEIIPQIHKLEELERFNLISDSWAQVVAAKIDYLGFLDVANALGGQGPFLESPVWAVVAQGLEVASKALGSEKSEWIGDIAGALFRPLLQVLGFNPADDEPETTGVLRSQIISVLGTLVKDPEVIEFAQSTFRSEMSGEATMEPSLAQSILRIIAANGDEADYAFVLDKYRHPSDPIEEQRYLSALSEFTELPLIERTLGMSLSEIRSQDAPFTISKMLAGATSGPIAFDFVANNYEALASRFPESTISRMIEGMAVLYSPEISNRANEVRNFLANVRIPETGKKLLQIRERFEANLALSNRLRSQL</sequence>
<evidence type="ECO:0000259" key="13">
    <source>
        <dbReference type="Pfam" id="PF01433"/>
    </source>
</evidence>
<evidence type="ECO:0000313" key="16">
    <source>
        <dbReference type="EMBL" id="KJF16184.1"/>
    </source>
</evidence>
<dbReference type="GO" id="GO:0006508">
    <property type="term" value="P:proteolysis"/>
    <property type="evidence" value="ECO:0007669"/>
    <property type="project" value="UniProtKB-KW"/>
</dbReference>
<gene>
    <name evidence="16" type="primary">pepN</name>
    <name evidence="16" type="ORF">AXFE_29850</name>
</gene>
<evidence type="ECO:0000256" key="3">
    <source>
        <dbReference type="ARBA" id="ARBA00022438"/>
    </source>
</evidence>
<evidence type="ECO:0000259" key="15">
    <source>
        <dbReference type="Pfam" id="PF17900"/>
    </source>
</evidence>
<protein>
    <recommendedName>
        <fullName evidence="12">Aminopeptidase</fullName>
        <ecNumber evidence="12">3.4.11.-</ecNumber>
    </recommendedName>
</protein>
<dbReference type="GO" id="GO:0005737">
    <property type="term" value="C:cytoplasm"/>
    <property type="evidence" value="ECO:0007669"/>
    <property type="project" value="TreeGrafter"/>
</dbReference>
<evidence type="ECO:0000259" key="14">
    <source>
        <dbReference type="Pfam" id="PF11838"/>
    </source>
</evidence>
<dbReference type="PANTHER" id="PTHR11533">
    <property type="entry name" value="PROTEASE M1 ZINC METALLOPROTEASE"/>
    <property type="match status" value="1"/>
</dbReference>
<dbReference type="SUPFAM" id="SSF55486">
    <property type="entry name" value="Metalloproteases ('zincins'), catalytic domain"/>
    <property type="match status" value="1"/>
</dbReference>
<name>A0A0D8HE69_9ACTN</name>
<comment type="cofactor">
    <cofactor evidence="10 12">
        <name>Zn(2+)</name>
        <dbReference type="ChEBI" id="CHEBI:29105"/>
    </cofactor>
    <text evidence="10 12">Binds 1 zinc ion per subunit.</text>
</comment>
<keyword evidence="17" id="KW-1185">Reference proteome</keyword>
<comment type="similarity">
    <text evidence="2 12">Belongs to the peptidase M1 family.</text>
</comment>
<evidence type="ECO:0000256" key="1">
    <source>
        <dbReference type="ARBA" id="ARBA00000098"/>
    </source>
</evidence>
<dbReference type="GO" id="GO:0042277">
    <property type="term" value="F:peptide binding"/>
    <property type="evidence" value="ECO:0007669"/>
    <property type="project" value="TreeGrafter"/>
</dbReference>
<evidence type="ECO:0000256" key="12">
    <source>
        <dbReference type="RuleBase" id="RU364040"/>
    </source>
</evidence>
<dbReference type="Pfam" id="PF01433">
    <property type="entry name" value="Peptidase_M1"/>
    <property type="match status" value="1"/>
</dbReference>
<dbReference type="STRING" id="1280514.AXFE_29850"/>
<feature type="domain" description="Aminopeptidase N-like N-terminal" evidence="15">
    <location>
        <begin position="13"/>
        <end position="195"/>
    </location>
</feature>
<dbReference type="RefSeq" id="WP_052606658.1">
    <property type="nucleotide sequence ID" value="NZ_JXYS01000095.1"/>
</dbReference>
<evidence type="ECO:0000256" key="8">
    <source>
        <dbReference type="ARBA" id="ARBA00023049"/>
    </source>
</evidence>
<evidence type="ECO:0000256" key="11">
    <source>
        <dbReference type="PIRSR" id="PIRSR634016-4"/>
    </source>
</evidence>
<comment type="caution">
    <text evidence="16">The sequence shown here is derived from an EMBL/GenBank/DDBJ whole genome shotgun (WGS) entry which is preliminary data.</text>
</comment>
<reference evidence="16 17" key="1">
    <citation type="submission" date="2015-01" db="EMBL/GenBank/DDBJ databases">
        <title>Draft genome of the acidophilic iron oxidizer Acidithrix ferrooxidans strain Py-F3.</title>
        <authorList>
            <person name="Poehlein A."/>
            <person name="Eisen S."/>
            <person name="Schloemann M."/>
            <person name="Johnson B.D."/>
            <person name="Daniel R."/>
            <person name="Muehling M."/>
        </authorList>
    </citation>
    <scope>NUCLEOTIDE SEQUENCE [LARGE SCALE GENOMIC DNA]</scope>
    <source>
        <strain evidence="16 17">Py-F3</strain>
    </source>
</reference>
<comment type="catalytic activity">
    <reaction evidence="1">
        <text>Release of an N-terminal amino acid, Xaa-|-Yaa- from a peptide, amide or arylamide. Xaa is preferably Ala, but may be most amino acids including Pro (slow action). When a terminal hydrophobic residue is followed by a prolyl residue, the two may be released as an intact Xaa-Pro dipeptide.</text>
        <dbReference type="EC" id="3.4.11.2"/>
    </reaction>
</comment>
<dbReference type="SUPFAM" id="SSF63737">
    <property type="entry name" value="Leukotriene A4 hydrolase N-terminal domain"/>
    <property type="match status" value="1"/>
</dbReference>
<dbReference type="Gene3D" id="1.25.50.20">
    <property type="match status" value="1"/>
</dbReference>
<keyword evidence="5 10" id="KW-0479">Metal-binding</keyword>
<dbReference type="GO" id="GO:0005615">
    <property type="term" value="C:extracellular space"/>
    <property type="evidence" value="ECO:0007669"/>
    <property type="project" value="TreeGrafter"/>
</dbReference>
<feature type="domain" description="Peptidase M1 membrane alanine aminopeptidase" evidence="13">
    <location>
        <begin position="230"/>
        <end position="446"/>
    </location>
</feature>
<dbReference type="GO" id="GO:0008270">
    <property type="term" value="F:zinc ion binding"/>
    <property type="evidence" value="ECO:0007669"/>
    <property type="project" value="UniProtKB-UniRule"/>
</dbReference>
<evidence type="ECO:0000256" key="2">
    <source>
        <dbReference type="ARBA" id="ARBA00010136"/>
    </source>
</evidence>
<dbReference type="InterPro" id="IPR034016">
    <property type="entry name" value="M1_APN-typ"/>
</dbReference>
<feature type="binding site" evidence="10">
    <location>
        <position position="325"/>
    </location>
    <ligand>
        <name>Zn(2+)</name>
        <dbReference type="ChEBI" id="CHEBI:29105"/>
        <note>catalytic</note>
    </ligand>
</feature>
<dbReference type="Gene3D" id="2.60.40.1910">
    <property type="match status" value="1"/>
</dbReference>
<dbReference type="InterPro" id="IPR050344">
    <property type="entry name" value="Peptidase_M1_aminopeptidases"/>
</dbReference>
<dbReference type="Gene3D" id="2.60.40.1730">
    <property type="entry name" value="tricorn interacting facor f3 domain"/>
    <property type="match status" value="1"/>
</dbReference>
<keyword evidence="8 12" id="KW-0482">Metalloprotease</keyword>
<keyword evidence="7 10" id="KW-0862">Zinc</keyword>
<feature type="domain" description="ERAP1-like C-terminal" evidence="14">
    <location>
        <begin position="523"/>
        <end position="834"/>
    </location>
</feature>
<dbReference type="CDD" id="cd09601">
    <property type="entry name" value="M1_APN-Q_like"/>
    <property type="match status" value="1"/>
</dbReference>
<dbReference type="Gene3D" id="1.10.390.10">
    <property type="entry name" value="Neutral Protease Domain 2"/>
    <property type="match status" value="1"/>
</dbReference>
<keyword evidence="3 12" id="KW-0031">Aminopeptidase</keyword>
<dbReference type="Proteomes" id="UP000032360">
    <property type="component" value="Unassembled WGS sequence"/>
</dbReference>
<dbReference type="EMBL" id="JXYS01000095">
    <property type="protein sequence ID" value="KJF16184.1"/>
    <property type="molecule type" value="Genomic_DNA"/>
</dbReference>
<evidence type="ECO:0000256" key="10">
    <source>
        <dbReference type="PIRSR" id="PIRSR634016-3"/>
    </source>
</evidence>
<dbReference type="AlphaFoldDB" id="A0A0D8HE69"/>
<organism evidence="16 17">
    <name type="scientific">Acidithrix ferrooxidans</name>
    <dbReference type="NCBI Taxonomy" id="1280514"/>
    <lineage>
        <taxon>Bacteria</taxon>
        <taxon>Bacillati</taxon>
        <taxon>Actinomycetota</taxon>
        <taxon>Acidimicrobiia</taxon>
        <taxon>Acidimicrobiales</taxon>
        <taxon>Acidimicrobiaceae</taxon>
        <taxon>Acidithrix</taxon>
    </lineage>
</organism>
<dbReference type="GO" id="GO:0043171">
    <property type="term" value="P:peptide catabolic process"/>
    <property type="evidence" value="ECO:0007669"/>
    <property type="project" value="TreeGrafter"/>
</dbReference>
<dbReference type="InterPro" id="IPR014782">
    <property type="entry name" value="Peptidase_M1_dom"/>
</dbReference>
<dbReference type="Pfam" id="PF11838">
    <property type="entry name" value="ERAP1_C"/>
    <property type="match status" value="1"/>
</dbReference>
<dbReference type="FunFam" id="1.10.390.10:FF:000006">
    <property type="entry name" value="Puromycin-sensitive aminopeptidase"/>
    <property type="match status" value="1"/>
</dbReference>
<evidence type="ECO:0000256" key="6">
    <source>
        <dbReference type="ARBA" id="ARBA00022801"/>
    </source>
</evidence>
<dbReference type="PRINTS" id="PR00756">
    <property type="entry name" value="ALADIPTASE"/>
</dbReference>
<dbReference type="PATRIC" id="fig|1280514.3.peg.3948"/>
<feature type="binding site" evidence="10">
    <location>
        <position position="306"/>
    </location>
    <ligand>
        <name>Zn(2+)</name>
        <dbReference type="ChEBI" id="CHEBI:29105"/>
        <note>catalytic</note>
    </ligand>
</feature>
<proteinExistence type="inferred from homology"/>
<dbReference type="GO" id="GO:0016285">
    <property type="term" value="F:alanyl aminopeptidase activity"/>
    <property type="evidence" value="ECO:0007669"/>
    <property type="project" value="UniProtKB-EC"/>
</dbReference>
<keyword evidence="4 12" id="KW-0645">Protease</keyword>
<dbReference type="EC" id="3.4.11.-" evidence="12"/>
<evidence type="ECO:0000256" key="4">
    <source>
        <dbReference type="ARBA" id="ARBA00022670"/>
    </source>
</evidence>